<evidence type="ECO:0000313" key="4">
    <source>
        <dbReference type="EMBL" id="SDM48342.1"/>
    </source>
</evidence>
<protein>
    <submittedName>
        <fullName evidence="4">Putative beta-lactamase-inhibitor-like, PepSY-like</fullName>
    </submittedName>
</protein>
<feature type="region of interest" description="Disordered" evidence="1">
    <location>
        <begin position="129"/>
        <end position="155"/>
    </location>
</feature>
<dbReference type="Gene3D" id="3.10.450.360">
    <property type="match status" value="1"/>
</dbReference>
<dbReference type="Proteomes" id="UP000198510">
    <property type="component" value="Unassembled WGS sequence"/>
</dbReference>
<dbReference type="InterPro" id="IPR021533">
    <property type="entry name" value="PepSY-like"/>
</dbReference>
<reference evidence="4 5" key="1">
    <citation type="submission" date="2016-10" db="EMBL/GenBank/DDBJ databases">
        <authorList>
            <person name="de Groot N.N."/>
        </authorList>
    </citation>
    <scope>NUCLEOTIDE SEQUENCE [LARGE SCALE GENOMIC DNA]</scope>
    <source>
        <strain evidence="4 5">DSM 25186</strain>
    </source>
</reference>
<dbReference type="OrthoDB" id="1121502at2"/>
<dbReference type="SUPFAM" id="SSF160574">
    <property type="entry name" value="BT0923-like"/>
    <property type="match status" value="1"/>
</dbReference>
<dbReference type="AlphaFoldDB" id="A0A1G9TL31"/>
<feature type="chain" id="PRO_5011540957" evidence="2">
    <location>
        <begin position="25"/>
        <end position="155"/>
    </location>
</feature>
<evidence type="ECO:0000256" key="1">
    <source>
        <dbReference type="SAM" id="MobiDB-lite"/>
    </source>
</evidence>
<feature type="signal peptide" evidence="2">
    <location>
        <begin position="1"/>
        <end position="24"/>
    </location>
</feature>
<organism evidence="4 5">
    <name type="scientific">Catalinimonas alkaloidigena</name>
    <dbReference type="NCBI Taxonomy" id="1075417"/>
    <lineage>
        <taxon>Bacteria</taxon>
        <taxon>Pseudomonadati</taxon>
        <taxon>Bacteroidota</taxon>
        <taxon>Cytophagia</taxon>
        <taxon>Cytophagales</taxon>
        <taxon>Catalimonadaceae</taxon>
        <taxon>Catalinimonas</taxon>
    </lineage>
</organism>
<feature type="domain" description="Putative beta-lactamase-inhibitor-like PepSY-like" evidence="3">
    <location>
        <begin position="56"/>
        <end position="142"/>
    </location>
</feature>
<keyword evidence="5" id="KW-1185">Reference proteome</keyword>
<evidence type="ECO:0000259" key="3">
    <source>
        <dbReference type="Pfam" id="PF11396"/>
    </source>
</evidence>
<gene>
    <name evidence="4" type="ORF">SAMN05421823_11450</name>
</gene>
<sequence length="155" mass="17611">MHTFRLLSWAALLSLPLLSCTSAASTRVPDAVKQAFETKFPEATSVRWEQENPQEWEAEFKQHGEAYSANFSPEGQWLETEMELDPEALPDAIRRTLATQFGEYEVEEAEAVEQADGTRIFETELEHGETTLEVTFRPDGTVVSQLQEEDDQDQD</sequence>
<dbReference type="Pfam" id="PF11396">
    <property type="entry name" value="PepSY_like"/>
    <property type="match status" value="1"/>
</dbReference>
<name>A0A1G9TL31_9BACT</name>
<keyword evidence="2" id="KW-0732">Signal</keyword>
<evidence type="ECO:0000256" key="2">
    <source>
        <dbReference type="SAM" id="SignalP"/>
    </source>
</evidence>
<dbReference type="STRING" id="1075417.SAMN05421823_11450"/>
<dbReference type="EMBL" id="FNFO01000014">
    <property type="protein sequence ID" value="SDM48342.1"/>
    <property type="molecule type" value="Genomic_DNA"/>
</dbReference>
<proteinExistence type="predicted"/>
<dbReference type="RefSeq" id="WP_089687887.1">
    <property type="nucleotide sequence ID" value="NZ_FNFO01000014.1"/>
</dbReference>
<accession>A0A1G9TL31</accession>
<evidence type="ECO:0000313" key="5">
    <source>
        <dbReference type="Proteomes" id="UP000198510"/>
    </source>
</evidence>